<evidence type="ECO:0000256" key="1">
    <source>
        <dbReference type="ARBA" id="ARBA00005953"/>
    </source>
</evidence>
<name>A0A0B6X3U5_9BACT</name>
<dbReference type="Proteomes" id="UP000031518">
    <property type="component" value="Unassembled WGS sequence"/>
</dbReference>
<dbReference type="GO" id="GO:0018739">
    <property type="term" value="F:4-hydroxybenzoyl-CoA thioesterase activity"/>
    <property type="evidence" value="ECO:0007669"/>
    <property type="project" value="UniProtKB-EC"/>
</dbReference>
<gene>
    <name evidence="3" type="ORF">PYK22_03007</name>
</gene>
<sequence length="138" mass="15437">MAFSTEIEIRFGDTDPAGIVYSPVIFHYLHIALEEFFAARCGASYAELVRQQRLGFPSVNVRAEFLRPLAYGDRARIEVEVRRIGRSSLALGYTIHRCSDGELAVRAEAVHVCVDLTALRPTPIPENYRQALEKTASP</sequence>
<keyword evidence="4" id="KW-1185">Reference proteome</keyword>
<protein>
    <submittedName>
        <fullName evidence="3">Predicted thioesterase</fullName>
        <ecNumber evidence="3">3.1.2.23</ecNumber>
    </submittedName>
</protein>
<comment type="similarity">
    <text evidence="1">Belongs to the 4-hydroxybenzoyl-CoA thioesterase family.</text>
</comment>
<dbReference type="AlphaFoldDB" id="A0A0B6X3U5"/>
<dbReference type="GO" id="GO:0047617">
    <property type="term" value="F:fatty acyl-CoA hydrolase activity"/>
    <property type="evidence" value="ECO:0007669"/>
    <property type="project" value="TreeGrafter"/>
</dbReference>
<dbReference type="PANTHER" id="PTHR31793:SF27">
    <property type="entry name" value="NOVEL THIOESTERASE SUPERFAMILY DOMAIN AND SAPOSIN A-TYPE DOMAIN CONTAINING PROTEIN (0610012H03RIK)"/>
    <property type="match status" value="1"/>
</dbReference>
<organism evidence="3 4">
    <name type="scientific">Pyrinomonas methylaliphatogenes</name>
    <dbReference type="NCBI Taxonomy" id="454194"/>
    <lineage>
        <taxon>Bacteria</taxon>
        <taxon>Pseudomonadati</taxon>
        <taxon>Acidobacteriota</taxon>
        <taxon>Blastocatellia</taxon>
        <taxon>Blastocatellales</taxon>
        <taxon>Pyrinomonadaceae</taxon>
        <taxon>Pyrinomonas</taxon>
    </lineage>
</organism>
<dbReference type="EC" id="3.1.2.23" evidence="3"/>
<dbReference type="InterPro" id="IPR029069">
    <property type="entry name" value="HotDog_dom_sf"/>
</dbReference>
<evidence type="ECO:0000313" key="4">
    <source>
        <dbReference type="Proteomes" id="UP000031518"/>
    </source>
</evidence>
<evidence type="ECO:0000256" key="2">
    <source>
        <dbReference type="ARBA" id="ARBA00022801"/>
    </source>
</evidence>
<keyword evidence="2 3" id="KW-0378">Hydrolase</keyword>
<dbReference type="InterPro" id="IPR050563">
    <property type="entry name" value="4-hydroxybenzoyl-CoA_TE"/>
</dbReference>
<evidence type="ECO:0000313" key="3">
    <source>
        <dbReference type="EMBL" id="CDM66960.1"/>
    </source>
</evidence>
<reference evidence="3 4" key="2">
    <citation type="submission" date="2015-01" db="EMBL/GenBank/DDBJ databases">
        <title>Complete genome sequence of Pyrinomonas methylaliphatogenes type strain K22T.</title>
        <authorList>
            <person name="Lee K.C.Y."/>
            <person name="Power J.F."/>
            <person name="Dunfield P.F."/>
            <person name="Morgan X.C."/>
            <person name="Huttenhower C."/>
            <person name="Stott M.B."/>
        </authorList>
    </citation>
    <scope>NUCLEOTIDE SEQUENCE [LARGE SCALE GENOMIC DNA]</scope>
    <source>
        <strain evidence="3 4">K22</strain>
    </source>
</reference>
<dbReference type="PANTHER" id="PTHR31793">
    <property type="entry name" value="4-HYDROXYBENZOYL-COA THIOESTERASE FAMILY MEMBER"/>
    <property type="match status" value="1"/>
</dbReference>
<dbReference type="CDD" id="cd00586">
    <property type="entry name" value="4HBT"/>
    <property type="match status" value="1"/>
</dbReference>
<dbReference type="OrthoDB" id="21822at2"/>
<dbReference type="InterPro" id="IPR006684">
    <property type="entry name" value="YbgC/YbaW"/>
</dbReference>
<dbReference type="EMBL" id="CBXV010000008">
    <property type="protein sequence ID" value="CDM66960.1"/>
    <property type="molecule type" value="Genomic_DNA"/>
</dbReference>
<dbReference type="Pfam" id="PF13279">
    <property type="entry name" value="4HBT_2"/>
    <property type="match status" value="1"/>
</dbReference>
<accession>A0A0B6X3U5</accession>
<dbReference type="SUPFAM" id="SSF54637">
    <property type="entry name" value="Thioesterase/thiol ester dehydrase-isomerase"/>
    <property type="match status" value="1"/>
</dbReference>
<proteinExistence type="inferred from homology"/>
<dbReference type="Gene3D" id="3.10.129.10">
    <property type="entry name" value="Hotdog Thioesterase"/>
    <property type="match status" value="1"/>
</dbReference>
<reference evidence="3 4" key="1">
    <citation type="submission" date="2013-12" db="EMBL/GenBank/DDBJ databases">
        <authorList>
            <person name="Stott M."/>
        </authorList>
    </citation>
    <scope>NUCLEOTIDE SEQUENCE [LARGE SCALE GENOMIC DNA]</scope>
    <source>
        <strain evidence="3 4">K22</strain>
    </source>
</reference>
<dbReference type="STRING" id="454194.PYK22_03007"/>
<dbReference type="PIRSF" id="PIRSF003230">
    <property type="entry name" value="YbgC"/>
    <property type="match status" value="1"/>
</dbReference>
<dbReference type="RefSeq" id="WP_041978485.1">
    <property type="nucleotide sequence ID" value="NZ_CBXV010000008.1"/>
</dbReference>